<dbReference type="EMBL" id="CP076723">
    <property type="protein sequence ID" value="QWV92507.1"/>
    <property type="molecule type" value="Genomic_DNA"/>
</dbReference>
<reference evidence="3 4" key="1">
    <citation type="submission" date="2021-06" db="EMBL/GenBank/DDBJ databases">
        <title>Gemonas diversity in paddy soil.</title>
        <authorList>
            <person name="Liu G."/>
        </authorList>
    </citation>
    <scope>NUCLEOTIDE SEQUENCE [LARGE SCALE GENOMIC DNA]</scope>
    <source>
        <strain evidence="3 4">RG10</strain>
    </source>
</reference>
<dbReference type="PROSITE" id="PS50122">
    <property type="entry name" value="CHEB"/>
    <property type="match status" value="1"/>
</dbReference>
<keyword evidence="1" id="KW-0378">Hydrolase</keyword>
<feature type="domain" description="CheB-type methylesterase" evidence="2">
    <location>
        <begin position="1"/>
        <end position="189"/>
    </location>
</feature>
<dbReference type="RefSeq" id="WP_216799311.1">
    <property type="nucleotide sequence ID" value="NZ_CP076723.1"/>
</dbReference>
<keyword evidence="1" id="KW-0145">Chemotaxis</keyword>
<dbReference type="Pfam" id="PF01339">
    <property type="entry name" value="CheB_methylest"/>
    <property type="match status" value="1"/>
</dbReference>
<dbReference type="CDD" id="cd16432">
    <property type="entry name" value="CheB_Rec"/>
    <property type="match status" value="1"/>
</dbReference>
<name>A0ABX8J5A3_9BACT</name>
<feature type="active site" evidence="1">
    <location>
        <position position="131"/>
    </location>
</feature>
<dbReference type="PANTHER" id="PTHR42872">
    <property type="entry name" value="PROTEIN-GLUTAMATE METHYLESTERASE/PROTEIN-GLUTAMINE GLUTAMINASE"/>
    <property type="match status" value="1"/>
</dbReference>
<feature type="active site" evidence="1">
    <location>
        <position position="38"/>
    </location>
</feature>
<accession>A0ABX8J5A3</accession>
<evidence type="ECO:0000313" key="3">
    <source>
        <dbReference type="EMBL" id="QWV92507.1"/>
    </source>
</evidence>
<keyword evidence="4" id="KW-1185">Reference proteome</keyword>
<evidence type="ECO:0000313" key="4">
    <source>
        <dbReference type="Proteomes" id="UP000683557"/>
    </source>
</evidence>
<evidence type="ECO:0000259" key="2">
    <source>
        <dbReference type="PROSITE" id="PS50122"/>
    </source>
</evidence>
<evidence type="ECO:0000256" key="1">
    <source>
        <dbReference type="PROSITE-ProRule" id="PRU00050"/>
    </source>
</evidence>
<dbReference type="InterPro" id="IPR000673">
    <property type="entry name" value="Sig_transdc_resp-reg_Me-estase"/>
</dbReference>
<gene>
    <name evidence="3" type="ORF">KP004_15040</name>
</gene>
<proteinExistence type="predicted"/>
<organism evidence="3 4">
    <name type="scientific">Geomonas oryzisoli</name>
    <dbReference type="NCBI Taxonomy" id="2847992"/>
    <lineage>
        <taxon>Bacteria</taxon>
        <taxon>Pseudomonadati</taxon>
        <taxon>Thermodesulfobacteriota</taxon>
        <taxon>Desulfuromonadia</taxon>
        <taxon>Geobacterales</taxon>
        <taxon>Geobacteraceae</taxon>
        <taxon>Geomonas</taxon>
    </lineage>
</organism>
<feature type="active site" evidence="1">
    <location>
        <position position="12"/>
    </location>
</feature>
<dbReference type="Proteomes" id="UP000683557">
    <property type="component" value="Chromosome"/>
</dbReference>
<dbReference type="PANTHER" id="PTHR42872:SF3">
    <property type="entry name" value="PROTEIN-GLUTAMATE METHYLESTERASE_PROTEIN-GLUTAMINE GLUTAMINASE 1"/>
    <property type="match status" value="1"/>
</dbReference>
<sequence>MTTRNLVVIGVSTGGPLTLKALFRELPPLNAAFLIVLHITPQMDYRIAQGLDAVTSMPVKLAEDGEFLKTGHVYMAPGGLHLQLTGNNRVVLCEGPRINYVQPAADVTMLSLSKPLKGKLIGIVLTGMGRDGAEGIRHIHDIGGITIAQDQQSSTIYGMPKAAAQTGAVDYVLPPTKIAGKLMELLEPMR</sequence>
<protein>
    <submittedName>
        <fullName evidence="3">Chemotaxis protein CheB</fullName>
    </submittedName>
</protein>